<feature type="compositionally biased region" description="Low complexity" evidence="8">
    <location>
        <begin position="10"/>
        <end position="22"/>
    </location>
</feature>
<keyword evidence="7" id="KW-0539">Nucleus</keyword>
<dbReference type="SMART" id="SM00380">
    <property type="entry name" value="AP2"/>
    <property type="match status" value="1"/>
</dbReference>
<keyword evidence="4" id="KW-0805">Transcription regulation</keyword>
<keyword evidence="11" id="KW-1185">Reference proteome</keyword>
<dbReference type="Pfam" id="PF00847">
    <property type="entry name" value="AP2"/>
    <property type="match status" value="1"/>
</dbReference>
<evidence type="ECO:0000256" key="2">
    <source>
        <dbReference type="ARBA" id="ARBA00022745"/>
    </source>
</evidence>
<dbReference type="GO" id="GO:0009873">
    <property type="term" value="P:ethylene-activated signaling pathway"/>
    <property type="evidence" value="ECO:0007669"/>
    <property type="project" value="UniProtKB-KW"/>
</dbReference>
<dbReference type="PRINTS" id="PR00367">
    <property type="entry name" value="ETHRSPELEMNT"/>
</dbReference>
<protein>
    <submittedName>
        <fullName evidence="10">Ethylene-responsive transcription factor ESR2-like</fullName>
    </submittedName>
</protein>
<gene>
    <name evidence="10" type="ORF">AAHA92_27947</name>
</gene>
<evidence type="ECO:0000259" key="9">
    <source>
        <dbReference type="PROSITE" id="PS51032"/>
    </source>
</evidence>
<dbReference type="PANTHER" id="PTHR31677:SF146">
    <property type="entry name" value="ETHYLENE-RESPONSIVE TRANSCRIPTION FACTOR ESR2"/>
    <property type="match status" value="1"/>
</dbReference>
<dbReference type="CDD" id="cd00018">
    <property type="entry name" value="AP2"/>
    <property type="match status" value="1"/>
</dbReference>
<keyword evidence="3" id="KW-0611">Plant defense</keyword>
<evidence type="ECO:0000313" key="10">
    <source>
        <dbReference type="EMBL" id="KAL1539314.1"/>
    </source>
</evidence>
<dbReference type="InterPro" id="IPR036955">
    <property type="entry name" value="AP2/ERF_dom_sf"/>
</dbReference>
<organism evidence="10 11">
    <name type="scientific">Salvia divinorum</name>
    <name type="common">Maria pastora</name>
    <name type="synonym">Diviner's sage</name>
    <dbReference type="NCBI Taxonomy" id="28513"/>
    <lineage>
        <taxon>Eukaryota</taxon>
        <taxon>Viridiplantae</taxon>
        <taxon>Streptophyta</taxon>
        <taxon>Embryophyta</taxon>
        <taxon>Tracheophyta</taxon>
        <taxon>Spermatophyta</taxon>
        <taxon>Magnoliopsida</taxon>
        <taxon>eudicotyledons</taxon>
        <taxon>Gunneridae</taxon>
        <taxon>Pentapetalae</taxon>
        <taxon>asterids</taxon>
        <taxon>lamiids</taxon>
        <taxon>Lamiales</taxon>
        <taxon>Lamiaceae</taxon>
        <taxon>Nepetoideae</taxon>
        <taxon>Mentheae</taxon>
        <taxon>Salviinae</taxon>
        <taxon>Salvia</taxon>
        <taxon>Salvia subgen. Calosphace</taxon>
    </lineage>
</organism>
<sequence>MEEALRRLNAAPTTKPAAAVPKRCSASKRPHKDASAPGGGGTNMRYRGVRRRPWGRYAAEIRDPLSKERRWLGTFDTAEEAACAYDCAARAMRGVKARTNFVYPASPAHLHHPGGGASENLLPSFTYGKLSQPSILSSRQFLSPAQFANSNFDFTRNSLNSHRFLLRDYISSSTAKYLDTNSNFTLSPDFLRNSSNFTGSSSSSSLCATATSATVVSETAFAGASLSLENIENKNGEVMWNENNCMDFFPTERSDSGLLHEVLNGFLPNSTKNQVKEEEFTLPAAAEAEVKGEEYLGFSADYGATPQFGKWNNCFGFFESEFEGSNNQTNGILSEIFNYQEGGSLLEANMQNA</sequence>
<evidence type="ECO:0000256" key="6">
    <source>
        <dbReference type="ARBA" id="ARBA00023163"/>
    </source>
</evidence>
<evidence type="ECO:0000256" key="1">
    <source>
        <dbReference type="ARBA" id="ARBA00004123"/>
    </source>
</evidence>
<accession>A0ABD1G5A4</accession>
<dbReference type="FunFam" id="3.30.730.10:FF:000001">
    <property type="entry name" value="Ethylene-responsive transcription factor 2"/>
    <property type="match status" value="1"/>
</dbReference>
<dbReference type="GO" id="GO:0006952">
    <property type="term" value="P:defense response"/>
    <property type="evidence" value="ECO:0007669"/>
    <property type="project" value="UniProtKB-KW"/>
</dbReference>
<dbReference type="PANTHER" id="PTHR31677">
    <property type="entry name" value="AP2 DOMAIN CLASS TRANSCRIPTION FACTOR"/>
    <property type="match status" value="1"/>
</dbReference>
<evidence type="ECO:0000256" key="4">
    <source>
        <dbReference type="ARBA" id="ARBA00023015"/>
    </source>
</evidence>
<name>A0ABD1G5A4_SALDI</name>
<keyword evidence="2" id="KW-0936">Ethylene signaling pathway</keyword>
<keyword evidence="5" id="KW-0238">DNA-binding</keyword>
<dbReference type="InterPro" id="IPR001471">
    <property type="entry name" value="AP2/ERF_dom"/>
</dbReference>
<evidence type="ECO:0000256" key="8">
    <source>
        <dbReference type="SAM" id="MobiDB-lite"/>
    </source>
</evidence>
<evidence type="ECO:0000256" key="3">
    <source>
        <dbReference type="ARBA" id="ARBA00022821"/>
    </source>
</evidence>
<dbReference type="GO" id="GO:0003677">
    <property type="term" value="F:DNA binding"/>
    <property type="evidence" value="ECO:0007669"/>
    <property type="project" value="UniProtKB-KW"/>
</dbReference>
<dbReference type="PROSITE" id="PS51032">
    <property type="entry name" value="AP2_ERF"/>
    <property type="match status" value="1"/>
</dbReference>
<dbReference type="GO" id="GO:0005634">
    <property type="term" value="C:nucleus"/>
    <property type="evidence" value="ECO:0007669"/>
    <property type="project" value="UniProtKB-SubCell"/>
</dbReference>
<dbReference type="SUPFAM" id="SSF54171">
    <property type="entry name" value="DNA-binding domain"/>
    <property type="match status" value="1"/>
</dbReference>
<dbReference type="AlphaFoldDB" id="A0ABD1G5A4"/>
<comment type="caution">
    <text evidence="10">The sequence shown here is derived from an EMBL/GenBank/DDBJ whole genome shotgun (WGS) entry which is preliminary data.</text>
</comment>
<evidence type="ECO:0000256" key="5">
    <source>
        <dbReference type="ARBA" id="ARBA00023125"/>
    </source>
</evidence>
<dbReference type="EMBL" id="JBEAFC010000010">
    <property type="protein sequence ID" value="KAL1539314.1"/>
    <property type="molecule type" value="Genomic_DNA"/>
</dbReference>
<feature type="region of interest" description="Disordered" evidence="8">
    <location>
        <begin position="1"/>
        <end position="47"/>
    </location>
</feature>
<evidence type="ECO:0000313" key="11">
    <source>
        <dbReference type="Proteomes" id="UP001567538"/>
    </source>
</evidence>
<keyword evidence="6" id="KW-0804">Transcription</keyword>
<comment type="subcellular location">
    <subcellularLocation>
        <location evidence="1">Nucleus</location>
    </subcellularLocation>
</comment>
<proteinExistence type="predicted"/>
<reference evidence="10 11" key="1">
    <citation type="submission" date="2024-06" db="EMBL/GenBank/DDBJ databases">
        <title>A chromosome level genome sequence of Diviner's sage (Salvia divinorum).</title>
        <authorList>
            <person name="Ford S.A."/>
            <person name="Ro D.-K."/>
            <person name="Ness R.W."/>
            <person name="Phillips M.A."/>
        </authorList>
    </citation>
    <scope>NUCLEOTIDE SEQUENCE [LARGE SCALE GENOMIC DNA]</scope>
    <source>
        <strain evidence="10">SAF-2024a</strain>
        <tissue evidence="10">Leaf</tissue>
    </source>
</reference>
<evidence type="ECO:0000256" key="7">
    <source>
        <dbReference type="ARBA" id="ARBA00023242"/>
    </source>
</evidence>
<dbReference type="Gene3D" id="3.30.730.10">
    <property type="entry name" value="AP2/ERF domain"/>
    <property type="match status" value="1"/>
</dbReference>
<feature type="domain" description="AP2/ERF" evidence="9">
    <location>
        <begin position="45"/>
        <end position="102"/>
    </location>
</feature>
<dbReference type="Proteomes" id="UP001567538">
    <property type="component" value="Unassembled WGS sequence"/>
</dbReference>
<dbReference type="InterPro" id="IPR016177">
    <property type="entry name" value="DNA-bd_dom_sf"/>
</dbReference>